<evidence type="ECO:0000256" key="1">
    <source>
        <dbReference type="SAM" id="MobiDB-lite"/>
    </source>
</evidence>
<protein>
    <submittedName>
        <fullName evidence="2">Uncharacterized protein</fullName>
    </submittedName>
</protein>
<evidence type="ECO:0000313" key="2">
    <source>
        <dbReference type="EMBL" id="PIZ46283.1"/>
    </source>
</evidence>
<evidence type="ECO:0000313" key="3">
    <source>
        <dbReference type="Proteomes" id="UP000228920"/>
    </source>
</evidence>
<sequence>MAKSETTQPELSSIETQEFGTPEPDIYQLKAEYITLQTQYDHLVKQRDDAEAARQEQPDGRIDRLYENLNEMSFRVRNAQIAYLEAKAQKLSTKLQQTNERPNETPLIFIKKDGESVEQIEAITMAMQYRRDLSTTIIALLQDQEINPLILRHKPEAERVIEKKMASMTVEEILIQVEEQLAFYNEYLDTKAELVKTLNKIQFLYQMSELEQEQMIHEFAAQEATSLQEKRASLLTVGKPTTTLH</sequence>
<comment type="caution">
    <text evidence="2">The sequence shown here is derived from an EMBL/GenBank/DDBJ whole genome shotgun (WGS) entry which is preliminary data.</text>
</comment>
<feature type="region of interest" description="Disordered" evidence="1">
    <location>
        <begin position="1"/>
        <end position="22"/>
    </location>
</feature>
<organism evidence="2 3">
    <name type="scientific">candidate division WWE3 bacterium CG_4_10_14_0_2_um_filter_41_14</name>
    <dbReference type="NCBI Taxonomy" id="1975072"/>
    <lineage>
        <taxon>Bacteria</taxon>
        <taxon>Katanobacteria</taxon>
    </lineage>
</organism>
<proteinExistence type="predicted"/>
<reference evidence="3" key="1">
    <citation type="submission" date="2017-09" db="EMBL/GenBank/DDBJ databases">
        <title>Depth-based differentiation of microbial function through sediment-hosted aquifers and enrichment of novel symbionts in the deep terrestrial subsurface.</title>
        <authorList>
            <person name="Probst A.J."/>
            <person name="Ladd B."/>
            <person name="Jarett J.K."/>
            <person name="Geller-Mcgrath D.E."/>
            <person name="Sieber C.M.K."/>
            <person name="Emerson J.B."/>
            <person name="Anantharaman K."/>
            <person name="Thomas B.C."/>
            <person name="Malmstrom R."/>
            <person name="Stieglmeier M."/>
            <person name="Klingl A."/>
            <person name="Woyke T."/>
            <person name="Ryan C.M."/>
            <person name="Banfield J.F."/>
        </authorList>
    </citation>
    <scope>NUCLEOTIDE SEQUENCE [LARGE SCALE GENOMIC DNA]</scope>
</reference>
<name>A0A2M7TIQ0_UNCKA</name>
<dbReference type="AlphaFoldDB" id="A0A2M7TIQ0"/>
<dbReference type="EMBL" id="PFNL01000106">
    <property type="protein sequence ID" value="PIZ46283.1"/>
    <property type="molecule type" value="Genomic_DNA"/>
</dbReference>
<feature type="compositionally biased region" description="Polar residues" evidence="1">
    <location>
        <begin position="1"/>
        <end position="19"/>
    </location>
</feature>
<dbReference type="Proteomes" id="UP000228920">
    <property type="component" value="Unassembled WGS sequence"/>
</dbReference>
<accession>A0A2M7TIQ0</accession>
<gene>
    <name evidence="2" type="ORF">COY32_03555</name>
</gene>